<organism evidence="2 3">
    <name type="scientific">Calorimonas adulescens</name>
    <dbReference type="NCBI Taxonomy" id="2606906"/>
    <lineage>
        <taxon>Bacteria</taxon>
        <taxon>Bacillati</taxon>
        <taxon>Bacillota</taxon>
        <taxon>Clostridia</taxon>
        <taxon>Thermoanaerobacterales</taxon>
        <taxon>Thermoanaerobacteraceae</taxon>
        <taxon>Calorimonas</taxon>
    </lineage>
</organism>
<dbReference type="Proteomes" id="UP000322976">
    <property type="component" value="Unassembled WGS sequence"/>
</dbReference>
<dbReference type="Gene3D" id="2.30.30.240">
    <property type="entry name" value="PRC-barrel domain"/>
    <property type="match status" value="1"/>
</dbReference>
<evidence type="ECO:0000313" key="3">
    <source>
        <dbReference type="Proteomes" id="UP000322976"/>
    </source>
</evidence>
<comment type="caution">
    <text evidence="2">The sequence shown here is derived from an EMBL/GenBank/DDBJ whole genome shotgun (WGS) entry which is preliminary data.</text>
</comment>
<evidence type="ECO:0000313" key="2">
    <source>
        <dbReference type="EMBL" id="TZE80827.1"/>
    </source>
</evidence>
<dbReference type="RefSeq" id="WP_149546206.1">
    <property type="nucleotide sequence ID" value="NZ_VTPS01000023.1"/>
</dbReference>
<sequence>MLLSEFGGKELVNLNDGSRLGLIEDADLLIDEETGKIDSFIIFENRLSFFVRNDRNGFRIPWDTIRKIGNDMVIVEIDNRKNF</sequence>
<gene>
    <name evidence="2" type="ORF">FWJ32_12020</name>
</gene>
<feature type="domain" description="PRC-barrel" evidence="1">
    <location>
        <begin position="2"/>
        <end position="78"/>
    </location>
</feature>
<proteinExistence type="predicted"/>
<keyword evidence="3" id="KW-1185">Reference proteome</keyword>
<dbReference type="AlphaFoldDB" id="A0A5D8Q8X1"/>
<dbReference type="PANTHER" id="PTHR40061">
    <property type="entry name" value="SPORULATION PROTEIN YLMC-RELATED"/>
    <property type="match status" value="1"/>
</dbReference>
<evidence type="ECO:0000259" key="1">
    <source>
        <dbReference type="Pfam" id="PF05239"/>
    </source>
</evidence>
<name>A0A5D8Q8X1_9THEO</name>
<dbReference type="Pfam" id="PF05239">
    <property type="entry name" value="PRC"/>
    <property type="match status" value="1"/>
</dbReference>
<dbReference type="InterPro" id="IPR027275">
    <property type="entry name" value="PRC-brl_dom"/>
</dbReference>
<dbReference type="EMBL" id="VTPS01000023">
    <property type="protein sequence ID" value="TZE80827.1"/>
    <property type="molecule type" value="Genomic_DNA"/>
</dbReference>
<dbReference type="InterPro" id="IPR014238">
    <property type="entry name" value="Spore_YlmC/YmxH"/>
</dbReference>
<accession>A0A5D8Q8X1</accession>
<reference evidence="2 3" key="1">
    <citation type="submission" date="2019-08" db="EMBL/GenBank/DDBJ databases">
        <title>Calorimonas adulescens gen. nov., sp. nov., an anaerobic thermophilic bacterium from Sakhalin hot spring.</title>
        <authorList>
            <person name="Khomyakova M.A."/>
            <person name="Merkel A.Y."/>
            <person name="Novikov A."/>
            <person name="Bonch-Osmolovskaya E.A."/>
            <person name="Slobodkin A.I."/>
        </authorList>
    </citation>
    <scope>NUCLEOTIDE SEQUENCE [LARGE SCALE GENOMIC DNA]</scope>
    <source>
        <strain evidence="2 3">A05MB</strain>
    </source>
</reference>
<dbReference type="PANTHER" id="PTHR40061:SF1">
    <property type="entry name" value="SPORULATION PROTEIN YLMC-RELATED"/>
    <property type="match status" value="1"/>
</dbReference>
<protein>
    <submittedName>
        <fullName evidence="2">YlmC/YmxH family sporulation protein</fullName>
    </submittedName>
</protein>
<dbReference type="InterPro" id="IPR011033">
    <property type="entry name" value="PRC_barrel-like_sf"/>
</dbReference>
<dbReference type="SUPFAM" id="SSF50346">
    <property type="entry name" value="PRC-barrel domain"/>
    <property type="match status" value="1"/>
</dbReference>
<dbReference type="NCBIfam" id="TIGR02888">
    <property type="entry name" value="spore_YlmC_YmxH"/>
    <property type="match status" value="1"/>
</dbReference>